<dbReference type="InParanoid" id="A0A3N7G7X9"/>
<dbReference type="EMBL" id="CM009308">
    <property type="protein sequence ID" value="RQP03278.1"/>
    <property type="molecule type" value="Genomic_DNA"/>
</dbReference>
<protein>
    <submittedName>
        <fullName evidence="1">Uncharacterized protein</fullName>
    </submittedName>
</protein>
<reference evidence="1 2" key="1">
    <citation type="journal article" date="2006" name="Science">
        <title>The genome of black cottonwood, Populus trichocarpa (Torr. &amp; Gray).</title>
        <authorList>
            <person name="Tuskan G.A."/>
            <person name="Difazio S."/>
            <person name="Jansson S."/>
            <person name="Bohlmann J."/>
            <person name="Grigoriev I."/>
            <person name="Hellsten U."/>
            <person name="Putnam N."/>
            <person name="Ralph S."/>
            <person name="Rombauts S."/>
            <person name="Salamov A."/>
            <person name="Schein J."/>
            <person name="Sterck L."/>
            <person name="Aerts A."/>
            <person name="Bhalerao R.R."/>
            <person name="Bhalerao R.P."/>
            <person name="Blaudez D."/>
            <person name="Boerjan W."/>
            <person name="Brun A."/>
            <person name="Brunner A."/>
            <person name="Busov V."/>
            <person name="Campbell M."/>
            <person name="Carlson J."/>
            <person name="Chalot M."/>
            <person name="Chapman J."/>
            <person name="Chen G.L."/>
            <person name="Cooper D."/>
            <person name="Coutinho P.M."/>
            <person name="Couturier J."/>
            <person name="Covert S."/>
            <person name="Cronk Q."/>
            <person name="Cunningham R."/>
            <person name="Davis J."/>
            <person name="Degroeve S."/>
            <person name="Dejardin A."/>
            <person name="Depamphilis C."/>
            <person name="Detter J."/>
            <person name="Dirks B."/>
            <person name="Dubchak I."/>
            <person name="Duplessis S."/>
            <person name="Ehlting J."/>
            <person name="Ellis B."/>
            <person name="Gendler K."/>
            <person name="Goodstein D."/>
            <person name="Gribskov M."/>
            <person name="Grimwood J."/>
            <person name="Groover A."/>
            <person name="Gunter L."/>
            <person name="Hamberger B."/>
            <person name="Heinze B."/>
            <person name="Helariutta Y."/>
            <person name="Henrissat B."/>
            <person name="Holligan D."/>
            <person name="Holt R."/>
            <person name="Huang W."/>
            <person name="Islam-Faridi N."/>
            <person name="Jones S."/>
            <person name="Jones-Rhoades M."/>
            <person name="Jorgensen R."/>
            <person name="Joshi C."/>
            <person name="Kangasjarvi J."/>
            <person name="Karlsson J."/>
            <person name="Kelleher C."/>
            <person name="Kirkpatrick R."/>
            <person name="Kirst M."/>
            <person name="Kohler A."/>
            <person name="Kalluri U."/>
            <person name="Larimer F."/>
            <person name="Leebens-Mack J."/>
            <person name="Leple J.C."/>
            <person name="Locascio P."/>
            <person name="Lou Y."/>
            <person name="Lucas S."/>
            <person name="Martin F."/>
            <person name="Montanini B."/>
            <person name="Napoli C."/>
            <person name="Nelson D.R."/>
            <person name="Nelson C."/>
            <person name="Nieminen K."/>
            <person name="Nilsson O."/>
            <person name="Pereda V."/>
            <person name="Peter G."/>
            <person name="Philippe R."/>
            <person name="Pilate G."/>
            <person name="Poliakov A."/>
            <person name="Razumovskaya J."/>
            <person name="Richardson P."/>
            <person name="Rinaldi C."/>
            <person name="Ritland K."/>
            <person name="Rouze P."/>
            <person name="Ryaboy D."/>
            <person name="Schmutz J."/>
            <person name="Schrader J."/>
            <person name="Segerman B."/>
            <person name="Shin H."/>
            <person name="Siddiqui A."/>
            <person name="Sterky F."/>
            <person name="Terry A."/>
            <person name="Tsai C.J."/>
            <person name="Uberbacher E."/>
            <person name="Unneberg P."/>
            <person name="Vahala J."/>
            <person name="Wall K."/>
            <person name="Wessler S."/>
            <person name="Yang G."/>
            <person name="Yin T."/>
            <person name="Douglas C."/>
            <person name="Marra M."/>
            <person name="Sandberg G."/>
            <person name="Van de Peer Y."/>
            <person name="Rokhsar D."/>
        </authorList>
    </citation>
    <scope>NUCLEOTIDE SEQUENCE [LARGE SCALE GENOMIC DNA]</scope>
    <source>
        <strain evidence="2">cv. Nisqually</strain>
    </source>
</reference>
<name>A0A3N7G7X9_POPTR</name>
<accession>A0A3N7G7X9</accession>
<evidence type="ECO:0000313" key="2">
    <source>
        <dbReference type="Proteomes" id="UP000006729"/>
    </source>
</evidence>
<sequence>MLILSFATLIPVVHIRATLLGNIKFLLKQF</sequence>
<proteinExistence type="predicted"/>
<keyword evidence="2" id="KW-1185">Reference proteome</keyword>
<gene>
    <name evidence="1" type="ORF">POPTR_019G014750</name>
</gene>
<dbReference type="Proteomes" id="UP000006729">
    <property type="component" value="Chromosome 19"/>
</dbReference>
<dbReference type="AlphaFoldDB" id="A0A3N7G7X9"/>
<organism evidence="1 2">
    <name type="scientific">Populus trichocarpa</name>
    <name type="common">Western balsam poplar</name>
    <name type="synonym">Populus balsamifera subsp. trichocarpa</name>
    <dbReference type="NCBI Taxonomy" id="3694"/>
    <lineage>
        <taxon>Eukaryota</taxon>
        <taxon>Viridiplantae</taxon>
        <taxon>Streptophyta</taxon>
        <taxon>Embryophyta</taxon>
        <taxon>Tracheophyta</taxon>
        <taxon>Spermatophyta</taxon>
        <taxon>Magnoliopsida</taxon>
        <taxon>eudicotyledons</taxon>
        <taxon>Gunneridae</taxon>
        <taxon>Pentapetalae</taxon>
        <taxon>rosids</taxon>
        <taxon>fabids</taxon>
        <taxon>Malpighiales</taxon>
        <taxon>Salicaceae</taxon>
        <taxon>Saliceae</taxon>
        <taxon>Populus</taxon>
    </lineage>
</organism>
<evidence type="ECO:0000313" key="1">
    <source>
        <dbReference type="EMBL" id="RQP03278.1"/>
    </source>
</evidence>